<dbReference type="PANTHER" id="PTHR33710">
    <property type="entry name" value="BNAC02G09200D PROTEIN"/>
    <property type="match status" value="1"/>
</dbReference>
<keyword evidence="3" id="KW-1185">Reference proteome</keyword>
<dbReference type="EMBL" id="JBBPBN010000025">
    <property type="protein sequence ID" value="KAK9009078.1"/>
    <property type="molecule type" value="Genomic_DNA"/>
</dbReference>
<dbReference type="SUPFAM" id="SSF56219">
    <property type="entry name" value="DNase I-like"/>
    <property type="match status" value="1"/>
</dbReference>
<dbReference type="Proteomes" id="UP001396334">
    <property type="component" value="Unassembled WGS sequence"/>
</dbReference>
<reference evidence="2 3" key="1">
    <citation type="journal article" date="2024" name="G3 (Bethesda)">
        <title>Genome assembly of Hibiscus sabdariffa L. provides insights into metabolisms of medicinal natural products.</title>
        <authorList>
            <person name="Kim T."/>
        </authorList>
    </citation>
    <scope>NUCLEOTIDE SEQUENCE [LARGE SCALE GENOMIC DNA]</scope>
    <source>
        <strain evidence="2">TK-2024</strain>
        <tissue evidence="2">Old leaves</tissue>
    </source>
</reference>
<evidence type="ECO:0000313" key="2">
    <source>
        <dbReference type="EMBL" id="KAK9009078.1"/>
    </source>
</evidence>
<dbReference type="Pfam" id="PF03372">
    <property type="entry name" value="Exo_endo_phos"/>
    <property type="match status" value="1"/>
</dbReference>
<gene>
    <name evidence="2" type="ORF">V6N11_080550</name>
</gene>
<evidence type="ECO:0000259" key="1">
    <source>
        <dbReference type="Pfam" id="PF03372"/>
    </source>
</evidence>
<dbReference type="InterPro" id="IPR005135">
    <property type="entry name" value="Endo/exonuclease/phosphatase"/>
</dbReference>
<organism evidence="2 3">
    <name type="scientific">Hibiscus sabdariffa</name>
    <name type="common">roselle</name>
    <dbReference type="NCBI Taxonomy" id="183260"/>
    <lineage>
        <taxon>Eukaryota</taxon>
        <taxon>Viridiplantae</taxon>
        <taxon>Streptophyta</taxon>
        <taxon>Embryophyta</taxon>
        <taxon>Tracheophyta</taxon>
        <taxon>Spermatophyta</taxon>
        <taxon>Magnoliopsida</taxon>
        <taxon>eudicotyledons</taxon>
        <taxon>Gunneridae</taxon>
        <taxon>Pentapetalae</taxon>
        <taxon>rosids</taxon>
        <taxon>malvids</taxon>
        <taxon>Malvales</taxon>
        <taxon>Malvaceae</taxon>
        <taxon>Malvoideae</taxon>
        <taxon>Hibiscus</taxon>
    </lineage>
</organism>
<name>A0ABR2R7Y4_9ROSI</name>
<dbReference type="Gene3D" id="3.60.10.10">
    <property type="entry name" value="Endonuclease/exonuclease/phosphatase"/>
    <property type="match status" value="1"/>
</dbReference>
<feature type="domain" description="Endonuclease/exonuclease/phosphatase" evidence="1">
    <location>
        <begin position="4"/>
        <end position="224"/>
    </location>
</feature>
<accession>A0ABR2R7Y4</accession>
<proteinExistence type="predicted"/>
<dbReference type="PANTHER" id="PTHR33710:SF79">
    <property type="entry name" value="OS06G0205337 PROTEIN"/>
    <property type="match status" value="1"/>
</dbReference>
<comment type="caution">
    <text evidence="2">The sequence shown here is derived from an EMBL/GenBank/DDBJ whole genome shotgun (WGS) entry which is preliminary data.</text>
</comment>
<protein>
    <recommendedName>
        <fullName evidence="1">Endonuclease/exonuclease/phosphatase domain-containing protein</fullName>
    </recommendedName>
</protein>
<dbReference type="InterPro" id="IPR036691">
    <property type="entry name" value="Endo/exonu/phosph_ase_sf"/>
</dbReference>
<sequence length="338" mass="39201">MAVMAWNVRGLGQQETVRALKNMIFKFKPRVVFLSETKQKKRYLEKIRMKMKMHNSFYVEPIGKAGGLALWWTNDTSVNVLNHGRNLIDTRLSINGEEEWFGTFIYGPPYDAEKQHFWESLINLLSNMHEKWCIMGDSNIVARADEKVGGAPFDFSRAKWFYDVINKCGLLEIPTKGGTFTWSNQRSQEDAILEKLDRVLSSLEWNKLFPKALACLDVAIASDHAPIILLLQGLNKKGRRDFKFESKWLLEEECAREVTEGWKPVQYADSNNMFGRKMKRTRLKLSKWSKVKYGKNKKVADELINKIKALEGKPLSFTEAKEVKELKKELDKTDQHDM</sequence>
<evidence type="ECO:0000313" key="3">
    <source>
        <dbReference type="Proteomes" id="UP001396334"/>
    </source>
</evidence>